<gene>
    <name evidence="5" type="ORF">C4S77_06990</name>
</gene>
<dbReference type="SUPFAM" id="SSF52540">
    <property type="entry name" value="P-loop containing nucleoside triphosphate hydrolases"/>
    <property type="match status" value="1"/>
</dbReference>
<dbReference type="OrthoDB" id="9802264at2"/>
<protein>
    <submittedName>
        <fullName evidence="5">Molybdenum ABC transporter ATP-binding protein</fullName>
    </submittedName>
</protein>
<evidence type="ECO:0000256" key="2">
    <source>
        <dbReference type="ARBA" id="ARBA00022741"/>
    </source>
</evidence>
<keyword evidence="1" id="KW-0813">Transport</keyword>
<dbReference type="PANTHER" id="PTHR42781:SF4">
    <property type="entry name" value="SPERMIDINE_PUTRESCINE IMPORT ATP-BINDING PROTEIN POTA"/>
    <property type="match status" value="1"/>
</dbReference>
<feature type="domain" description="ABC transporter" evidence="4">
    <location>
        <begin position="1"/>
        <end position="217"/>
    </location>
</feature>
<dbReference type="InterPro" id="IPR027417">
    <property type="entry name" value="P-loop_NTPase"/>
</dbReference>
<dbReference type="GO" id="GO:0016887">
    <property type="term" value="F:ATP hydrolysis activity"/>
    <property type="evidence" value="ECO:0007669"/>
    <property type="project" value="InterPro"/>
</dbReference>
<keyword evidence="6" id="KW-1185">Reference proteome</keyword>
<dbReference type="Pfam" id="PF00005">
    <property type="entry name" value="ABC_tran"/>
    <property type="match status" value="1"/>
</dbReference>
<organism evidence="5 6">
    <name type="scientific">Apibacter adventoris</name>
    <dbReference type="NCBI Taxonomy" id="1679466"/>
    <lineage>
        <taxon>Bacteria</taxon>
        <taxon>Pseudomonadati</taxon>
        <taxon>Bacteroidota</taxon>
        <taxon>Flavobacteriia</taxon>
        <taxon>Flavobacteriales</taxon>
        <taxon>Weeksellaceae</taxon>
        <taxon>Apibacter</taxon>
    </lineage>
</organism>
<keyword evidence="3 5" id="KW-0067">ATP-binding</keyword>
<dbReference type="PANTHER" id="PTHR42781">
    <property type="entry name" value="SPERMIDINE/PUTRESCINE IMPORT ATP-BINDING PROTEIN POTA"/>
    <property type="match status" value="1"/>
</dbReference>
<dbReference type="AlphaFoldDB" id="A0A2S8AAE4"/>
<name>A0A2S8AAE4_9FLAO</name>
<reference evidence="5 6" key="1">
    <citation type="submission" date="2018-02" db="EMBL/GenBank/DDBJ databases">
        <title>Genome sequences of Apibacter spp., gut symbionts of Asian honey bees.</title>
        <authorList>
            <person name="Kwong W.K."/>
            <person name="Steele M.I."/>
            <person name="Moran N.A."/>
        </authorList>
    </citation>
    <scope>NUCLEOTIDE SEQUENCE [LARGE SCALE GENOMIC DNA]</scope>
    <source>
        <strain evidence="6">wkB301</strain>
    </source>
</reference>
<dbReference type="Proteomes" id="UP000238042">
    <property type="component" value="Unassembled WGS sequence"/>
</dbReference>
<sequence>MIEIDIKHHIQTSEGKSILDIKAKIPENQLVCISGKSGAGKTTLLRILAGLTKPMFGQIKFGDIIVFDSTEKINLSPQKRNIGFMFQDYALFPNLNVEENIFFAQPLNKEGEWAGKLIKIFDLEGLKKQKIEKLSGGQKQRVALARVLVQKAPILLLDEPLSAIDREMRIELQDEIIKSHHLLHSTTFVVSHDEDEINKMASCILYIKNGKAELVYIK</sequence>
<dbReference type="InterPro" id="IPR017871">
    <property type="entry name" value="ABC_transporter-like_CS"/>
</dbReference>
<dbReference type="RefSeq" id="WP_105246956.1">
    <property type="nucleotide sequence ID" value="NZ_PSZM01000040.1"/>
</dbReference>
<dbReference type="Gene3D" id="3.40.50.300">
    <property type="entry name" value="P-loop containing nucleotide triphosphate hydrolases"/>
    <property type="match status" value="1"/>
</dbReference>
<dbReference type="InterPro" id="IPR003439">
    <property type="entry name" value="ABC_transporter-like_ATP-bd"/>
</dbReference>
<dbReference type="InterPro" id="IPR050093">
    <property type="entry name" value="ABC_SmlMolc_Importer"/>
</dbReference>
<evidence type="ECO:0000313" key="5">
    <source>
        <dbReference type="EMBL" id="PQL91550.1"/>
    </source>
</evidence>
<dbReference type="PROSITE" id="PS00211">
    <property type="entry name" value="ABC_TRANSPORTER_1"/>
    <property type="match status" value="1"/>
</dbReference>
<keyword evidence="2" id="KW-0547">Nucleotide-binding</keyword>
<dbReference type="EMBL" id="PSZM01000040">
    <property type="protein sequence ID" value="PQL91550.1"/>
    <property type="molecule type" value="Genomic_DNA"/>
</dbReference>
<proteinExistence type="predicted"/>
<dbReference type="SMART" id="SM00382">
    <property type="entry name" value="AAA"/>
    <property type="match status" value="1"/>
</dbReference>
<evidence type="ECO:0000313" key="6">
    <source>
        <dbReference type="Proteomes" id="UP000238042"/>
    </source>
</evidence>
<evidence type="ECO:0000259" key="4">
    <source>
        <dbReference type="PROSITE" id="PS50893"/>
    </source>
</evidence>
<accession>A0A2S8AAE4</accession>
<dbReference type="InterPro" id="IPR003593">
    <property type="entry name" value="AAA+_ATPase"/>
</dbReference>
<comment type="caution">
    <text evidence="5">The sequence shown here is derived from an EMBL/GenBank/DDBJ whole genome shotgun (WGS) entry which is preliminary data.</text>
</comment>
<dbReference type="GO" id="GO:0005524">
    <property type="term" value="F:ATP binding"/>
    <property type="evidence" value="ECO:0007669"/>
    <property type="project" value="UniProtKB-KW"/>
</dbReference>
<dbReference type="PROSITE" id="PS50893">
    <property type="entry name" value="ABC_TRANSPORTER_2"/>
    <property type="match status" value="1"/>
</dbReference>
<evidence type="ECO:0000256" key="1">
    <source>
        <dbReference type="ARBA" id="ARBA00022448"/>
    </source>
</evidence>
<evidence type="ECO:0000256" key="3">
    <source>
        <dbReference type="ARBA" id="ARBA00022840"/>
    </source>
</evidence>